<sequence length="30" mass="3655">MRIDQLAKIYRMINYILPDLLSWHGKLKPQ</sequence>
<accession>A0A2K2CM15</accession>
<dbReference type="EMBL" id="CM000883">
    <property type="protein sequence ID" value="PNT63077.1"/>
    <property type="molecule type" value="Genomic_DNA"/>
</dbReference>
<proteinExistence type="predicted"/>
<gene>
    <name evidence="1" type="ORF">BRADI_4g11121v3</name>
</gene>
<evidence type="ECO:0000313" key="1">
    <source>
        <dbReference type="EMBL" id="PNT63077.1"/>
    </source>
</evidence>
<reference evidence="1" key="2">
    <citation type="submission" date="2017-06" db="EMBL/GenBank/DDBJ databases">
        <title>WGS assembly of Brachypodium distachyon.</title>
        <authorList>
            <consortium name="The International Brachypodium Initiative"/>
            <person name="Lucas S."/>
            <person name="Harmon-Smith M."/>
            <person name="Lail K."/>
            <person name="Tice H."/>
            <person name="Grimwood J."/>
            <person name="Bruce D."/>
            <person name="Barry K."/>
            <person name="Shu S."/>
            <person name="Lindquist E."/>
            <person name="Wang M."/>
            <person name="Pitluck S."/>
            <person name="Vogel J.P."/>
            <person name="Garvin D.F."/>
            <person name="Mockler T.C."/>
            <person name="Schmutz J."/>
            <person name="Rokhsar D."/>
            <person name="Bevan M.W."/>
        </authorList>
    </citation>
    <scope>NUCLEOTIDE SEQUENCE</scope>
    <source>
        <strain evidence="1">Bd21</strain>
    </source>
</reference>
<evidence type="ECO:0000313" key="2">
    <source>
        <dbReference type="EnsemblPlants" id="PNT63077"/>
    </source>
</evidence>
<dbReference type="AlphaFoldDB" id="A0A2K2CM15"/>
<evidence type="ECO:0000313" key="3">
    <source>
        <dbReference type="Proteomes" id="UP000008810"/>
    </source>
</evidence>
<keyword evidence="3" id="KW-1185">Reference proteome</keyword>
<organism evidence="1">
    <name type="scientific">Brachypodium distachyon</name>
    <name type="common">Purple false brome</name>
    <name type="synonym">Trachynia distachya</name>
    <dbReference type="NCBI Taxonomy" id="15368"/>
    <lineage>
        <taxon>Eukaryota</taxon>
        <taxon>Viridiplantae</taxon>
        <taxon>Streptophyta</taxon>
        <taxon>Embryophyta</taxon>
        <taxon>Tracheophyta</taxon>
        <taxon>Spermatophyta</taxon>
        <taxon>Magnoliopsida</taxon>
        <taxon>Liliopsida</taxon>
        <taxon>Poales</taxon>
        <taxon>Poaceae</taxon>
        <taxon>BOP clade</taxon>
        <taxon>Pooideae</taxon>
        <taxon>Stipodae</taxon>
        <taxon>Brachypodieae</taxon>
        <taxon>Brachypodium</taxon>
    </lineage>
</organism>
<dbReference type="InParanoid" id="A0A2K2CM15"/>
<dbReference type="Gramene" id="PNT63077">
    <property type="protein sequence ID" value="PNT63077"/>
    <property type="gene ID" value="BRADI_4g11121v3"/>
</dbReference>
<dbReference type="Proteomes" id="UP000008810">
    <property type="component" value="Chromosome 4"/>
</dbReference>
<dbReference type="EnsemblPlants" id="PNT63077">
    <property type="protein sequence ID" value="PNT63077"/>
    <property type="gene ID" value="BRADI_4g11121v3"/>
</dbReference>
<name>A0A2K2CM15_BRADI</name>
<reference evidence="2" key="3">
    <citation type="submission" date="2018-08" db="UniProtKB">
        <authorList>
            <consortium name="EnsemblPlants"/>
        </authorList>
    </citation>
    <scope>IDENTIFICATION</scope>
    <source>
        <strain evidence="2">cv. Bd21</strain>
    </source>
</reference>
<protein>
    <submittedName>
        <fullName evidence="1 2">Uncharacterized protein</fullName>
    </submittedName>
</protein>
<reference evidence="1 2" key="1">
    <citation type="journal article" date="2010" name="Nature">
        <title>Genome sequencing and analysis of the model grass Brachypodium distachyon.</title>
        <authorList>
            <consortium name="International Brachypodium Initiative"/>
        </authorList>
    </citation>
    <scope>NUCLEOTIDE SEQUENCE [LARGE SCALE GENOMIC DNA]</scope>
    <source>
        <strain evidence="1 2">Bd21</strain>
    </source>
</reference>